<sequence>MIRQGELEGVTEEQLEDVGEDELTKLPDRTPDVVVETKADNGTGSIHHHTWVDAQNGVEIVLVTSDITAHGNFVAEYDLNERMFAKFVMDAETGSDSMDLHSISEEAKNIALALA</sequence>
<evidence type="ECO:0000313" key="1">
    <source>
        <dbReference type="EMBL" id="QIB75236.1"/>
    </source>
</evidence>
<reference evidence="1 2" key="1">
    <citation type="submission" date="2020-02" db="EMBL/GenBank/DDBJ databases">
        <title>Whole genome sequence of Halogeometricum borinquense strain wsp4.</title>
        <authorList>
            <person name="Verma D.K."/>
            <person name="Gopal K."/>
            <person name="Prasad E.S."/>
        </authorList>
    </citation>
    <scope>NUCLEOTIDE SEQUENCE [LARGE SCALE GENOMIC DNA]</scope>
    <source>
        <strain evidence="2">wsp4</strain>
    </source>
</reference>
<gene>
    <name evidence="1" type="ORF">G3I44_13640</name>
</gene>
<protein>
    <submittedName>
        <fullName evidence="1">Uncharacterized protein</fullName>
    </submittedName>
</protein>
<dbReference type="AlphaFoldDB" id="A0A6C0UI89"/>
<dbReference type="RefSeq" id="WP_163487027.1">
    <property type="nucleotide sequence ID" value="NZ_CP048739.1"/>
</dbReference>
<dbReference type="EMBL" id="CP048739">
    <property type="protein sequence ID" value="QIB75236.1"/>
    <property type="molecule type" value="Genomic_DNA"/>
</dbReference>
<accession>A0A6C0UI89</accession>
<evidence type="ECO:0000313" key="2">
    <source>
        <dbReference type="Proteomes" id="UP000465846"/>
    </source>
</evidence>
<dbReference type="Proteomes" id="UP000465846">
    <property type="component" value="Chromosome"/>
</dbReference>
<dbReference type="GeneID" id="44080463"/>
<name>A0A6C0UI89_9EURY</name>
<organism evidence="1 2">
    <name type="scientific">Halogeometricum borinquense</name>
    <dbReference type="NCBI Taxonomy" id="60847"/>
    <lineage>
        <taxon>Archaea</taxon>
        <taxon>Methanobacteriati</taxon>
        <taxon>Methanobacteriota</taxon>
        <taxon>Stenosarchaea group</taxon>
        <taxon>Halobacteria</taxon>
        <taxon>Halobacteriales</taxon>
        <taxon>Haloferacaceae</taxon>
        <taxon>Halogeometricum</taxon>
    </lineage>
</organism>
<proteinExistence type="predicted"/>